<feature type="transmembrane region" description="Helical" evidence="6">
    <location>
        <begin position="115"/>
        <end position="137"/>
    </location>
</feature>
<dbReference type="Pfam" id="PF03899">
    <property type="entry name" value="ATP-synt_I"/>
    <property type="match status" value="1"/>
</dbReference>
<evidence type="ECO:0000256" key="2">
    <source>
        <dbReference type="ARBA" id="ARBA00022475"/>
    </source>
</evidence>
<keyword evidence="2" id="KW-1003">Cell membrane</keyword>
<keyword evidence="5 6" id="KW-0472">Membrane</keyword>
<reference evidence="7" key="1">
    <citation type="journal article" date="2021" name="Environ. Microbiol.">
        <title>Genomic characterization of three novel Desulfobacterota classes expand the metabolic and phylogenetic diversity of the phylum.</title>
        <authorList>
            <person name="Murphy C.L."/>
            <person name="Biggerstaff J."/>
            <person name="Eichhorn A."/>
            <person name="Ewing E."/>
            <person name="Shahan R."/>
            <person name="Soriano D."/>
            <person name="Stewart S."/>
            <person name="VanMol K."/>
            <person name="Walker R."/>
            <person name="Walters P."/>
            <person name="Elshahed M.S."/>
            <person name="Youssef N.H."/>
        </authorList>
    </citation>
    <scope>NUCLEOTIDE SEQUENCE</scope>
    <source>
        <strain evidence="7">Zod_Metabat.24</strain>
    </source>
</reference>
<evidence type="ECO:0000256" key="6">
    <source>
        <dbReference type="SAM" id="Phobius"/>
    </source>
</evidence>
<protein>
    <submittedName>
        <fullName evidence="7">ATP synthase subunit I</fullName>
    </submittedName>
</protein>
<dbReference type="InterPro" id="IPR005598">
    <property type="entry name" value="ATP_synth_I"/>
</dbReference>
<organism evidence="7 8">
    <name type="scientific">Candidatus Zymogenus saltonus</name>
    <dbReference type="NCBI Taxonomy" id="2844893"/>
    <lineage>
        <taxon>Bacteria</taxon>
        <taxon>Deltaproteobacteria</taxon>
        <taxon>Candidatus Zymogenia</taxon>
        <taxon>Candidatus Zymogeniales</taxon>
        <taxon>Candidatus Zymogenaceae</taxon>
        <taxon>Candidatus Zymogenus</taxon>
    </lineage>
</organism>
<evidence type="ECO:0000256" key="3">
    <source>
        <dbReference type="ARBA" id="ARBA00022692"/>
    </source>
</evidence>
<comment type="caution">
    <text evidence="7">The sequence shown here is derived from an EMBL/GenBank/DDBJ whole genome shotgun (WGS) entry which is preliminary data.</text>
</comment>
<keyword evidence="3 6" id="KW-0812">Transmembrane</keyword>
<dbReference type="GO" id="GO:0030430">
    <property type="term" value="C:host cell cytoplasm"/>
    <property type="evidence" value="ECO:0007669"/>
    <property type="project" value="UniProtKB-SubCell"/>
</dbReference>
<feature type="transmembrane region" description="Helical" evidence="6">
    <location>
        <begin position="91"/>
        <end position="109"/>
    </location>
</feature>
<keyword evidence="4 6" id="KW-1133">Transmembrane helix</keyword>
<evidence type="ECO:0000313" key="7">
    <source>
        <dbReference type="EMBL" id="MBN1574019.1"/>
    </source>
</evidence>
<dbReference type="AlphaFoldDB" id="A0A9D8KH14"/>
<proteinExistence type="predicted"/>
<name>A0A9D8KH14_9DELT</name>
<evidence type="ECO:0000256" key="5">
    <source>
        <dbReference type="ARBA" id="ARBA00023136"/>
    </source>
</evidence>
<accession>A0A9D8KH14</accession>
<evidence type="ECO:0000256" key="1">
    <source>
        <dbReference type="ARBA" id="ARBA00004651"/>
    </source>
</evidence>
<evidence type="ECO:0000256" key="4">
    <source>
        <dbReference type="ARBA" id="ARBA00022989"/>
    </source>
</evidence>
<dbReference type="Proteomes" id="UP000809273">
    <property type="component" value="Unassembled WGS sequence"/>
</dbReference>
<comment type="subcellular location">
    <subcellularLocation>
        <location evidence="1">Cell membrane</location>
        <topology evidence="1">Multi-pass membrane protein</topology>
    </subcellularLocation>
</comment>
<dbReference type="EMBL" id="JAFGIX010000063">
    <property type="protein sequence ID" value="MBN1574019.1"/>
    <property type="molecule type" value="Genomic_DNA"/>
</dbReference>
<feature type="transmembrane region" description="Helical" evidence="6">
    <location>
        <begin position="12"/>
        <end position="34"/>
    </location>
</feature>
<gene>
    <name evidence="7" type="ORF">JW984_12555</name>
</gene>
<feature type="transmembrane region" description="Helical" evidence="6">
    <location>
        <begin position="40"/>
        <end position="62"/>
    </location>
</feature>
<dbReference type="GO" id="GO:0005886">
    <property type="term" value="C:plasma membrane"/>
    <property type="evidence" value="ECO:0007669"/>
    <property type="project" value="UniProtKB-SubCell"/>
</dbReference>
<evidence type="ECO:0000313" key="8">
    <source>
        <dbReference type="Proteomes" id="UP000809273"/>
    </source>
</evidence>
<reference evidence="7" key="2">
    <citation type="submission" date="2021-01" db="EMBL/GenBank/DDBJ databases">
        <authorList>
            <person name="Hahn C.R."/>
            <person name="Youssef N.H."/>
            <person name="Elshahed M."/>
        </authorList>
    </citation>
    <scope>NUCLEOTIDE SEQUENCE</scope>
    <source>
        <strain evidence="7">Zod_Metabat.24</strain>
    </source>
</reference>
<sequence length="141" mass="15303">MKRETIKRIETNSFWIVIAGSMVVMILFSLIGLLAFSMEFALGVIVGGVVAVLNHVGLYRSLNGLLLAASRRDIGNPDEERQIKRGTSSTVFGFYIRIILSGLIIYFPLKGGWASPLAIFVGASVVAINSFIVALLLSKTN</sequence>